<dbReference type="InterPro" id="IPR004360">
    <property type="entry name" value="Glyas_Fos-R_dOase_dom"/>
</dbReference>
<dbReference type="CDD" id="cd07247">
    <property type="entry name" value="SgaA_N_like"/>
    <property type="match status" value="2"/>
</dbReference>
<organism evidence="2 3">
    <name type="scientific">Allosphingosinicella ginsenosidimutans</name>
    <dbReference type="NCBI Taxonomy" id="1176539"/>
    <lineage>
        <taxon>Bacteria</taxon>
        <taxon>Pseudomonadati</taxon>
        <taxon>Pseudomonadota</taxon>
        <taxon>Alphaproteobacteria</taxon>
        <taxon>Sphingomonadales</taxon>
        <taxon>Sphingomonadaceae</taxon>
        <taxon>Allosphingosinicella</taxon>
    </lineage>
</organism>
<dbReference type="Pfam" id="PF00903">
    <property type="entry name" value="Glyoxalase"/>
    <property type="match status" value="2"/>
</dbReference>
<evidence type="ECO:0000313" key="2">
    <source>
        <dbReference type="EMBL" id="TXC63615.1"/>
    </source>
</evidence>
<reference evidence="2 3" key="1">
    <citation type="journal article" date="2015" name="J. Microbiol.">
        <title>Sphingosinicella ginsenosidimutans sp. nov., with ginsenoside converting activity.</title>
        <authorList>
            <person name="Kim J.K."/>
            <person name="Kang M.S."/>
            <person name="Park S.C."/>
            <person name="Kim K.M."/>
            <person name="Choi K."/>
            <person name="Yoon M.H."/>
            <person name="Im W.T."/>
        </authorList>
    </citation>
    <scope>NUCLEOTIDE SEQUENCE [LARGE SCALE GENOMIC DNA]</scope>
    <source>
        <strain evidence="2 3">BS-11</strain>
    </source>
</reference>
<dbReference type="InterPro" id="IPR029068">
    <property type="entry name" value="Glyas_Bleomycin-R_OHBP_Dase"/>
</dbReference>
<dbReference type="OrthoDB" id="9793039at2"/>
<gene>
    <name evidence="2" type="ORF">FRZ32_08040</name>
</gene>
<dbReference type="PANTHER" id="PTHR33993">
    <property type="entry name" value="GLYOXALASE-RELATED"/>
    <property type="match status" value="1"/>
</dbReference>
<dbReference type="InterPro" id="IPR052164">
    <property type="entry name" value="Anthracycline_SecMetBiosynth"/>
</dbReference>
<accession>A0A5C6TUP1</accession>
<dbReference type="InterPro" id="IPR037523">
    <property type="entry name" value="VOC_core"/>
</dbReference>
<dbReference type="Proteomes" id="UP000321249">
    <property type="component" value="Unassembled WGS sequence"/>
</dbReference>
<evidence type="ECO:0000313" key="3">
    <source>
        <dbReference type="Proteomes" id="UP000321249"/>
    </source>
</evidence>
<dbReference type="PROSITE" id="PS51819">
    <property type="entry name" value="VOC"/>
    <property type="match status" value="2"/>
</dbReference>
<dbReference type="PANTHER" id="PTHR33993:SF14">
    <property type="entry name" value="GB|AAF24581.1"/>
    <property type="match status" value="1"/>
</dbReference>
<comment type="caution">
    <text evidence="2">The sequence shown here is derived from an EMBL/GenBank/DDBJ whole genome shotgun (WGS) entry which is preliminary data.</text>
</comment>
<evidence type="ECO:0000259" key="1">
    <source>
        <dbReference type="PROSITE" id="PS51819"/>
    </source>
</evidence>
<proteinExistence type="predicted"/>
<dbReference type="RefSeq" id="WP_147043021.1">
    <property type="nucleotide sequence ID" value="NZ_BAABIR010000003.1"/>
</dbReference>
<dbReference type="AlphaFoldDB" id="A0A5C6TUP1"/>
<dbReference type="SUPFAM" id="SSF54593">
    <property type="entry name" value="Glyoxalase/Bleomycin resistance protein/Dihydroxybiphenyl dioxygenase"/>
    <property type="match status" value="2"/>
</dbReference>
<feature type="domain" description="VOC" evidence="1">
    <location>
        <begin position="4"/>
        <end position="124"/>
    </location>
</feature>
<feature type="domain" description="VOC" evidence="1">
    <location>
        <begin position="143"/>
        <end position="259"/>
    </location>
</feature>
<name>A0A5C6TUP1_9SPHN</name>
<dbReference type="Gene3D" id="3.10.180.10">
    <property type="entry name" value="2,3-Dihydroxybiphenyl 1,2-Dioxygenase, domain 1"/>
    <property type="match status" value="2"/>
</dbReference>
<protein>
    <submittedName>
        <fullName evidence="2">VOC family protein</fullName>
    </submittedName>
</protein>
<sequence length="261" mass="27932">MADTFFWYELMTSDLDAAIDFYTRVVGWTVEDHPNSALVGVRYAILSAEGQGVAGAMQLTDDMTAGGARPTWLGYIHCADVDARAKAIAEAGGTIHVPPMDIPNVGRFALATDPGGAYFYIMAPQPPEGEAPPEALAPTTPGKFSWHELYSSLGDKAAFDFYAGQFGWETMHEMPMGEMGTYRIFGADGVQMGGIMKKPDQVPMSAWGFYTNVEAIDAAVDRVKANGGQIVNGPIEVPGGSWIVQCVDPQGAHFSLTAPGR</sequence>
<dbReference type="EMBL" id="VOQQ01000001">
    <property type="protein sequence ID" value="TXC63615.1"/>
    <property type="molecule type" value="Genomic_DNA"/>
</dbReference>
<keyword evidence="3" id="KW-1185">Reference proteome</keyword>